<feature type="region of interest" description="Disordered" evidence="1">
    <location>
        <begin position="1"/>
        <end position="67"/>
    </location>
</feature>
<sequence length="551" mass="60467">MSRCTQKQHAQPTQEPPQIVFQVVPAPSAAPPPTHVPSRTRPKGNNAEENETEENETEENEAEENIPKGKVRWRGEHMHHIFTWFCNNPSEWLRLFSDSLQVAKSEQHVTVTDGTKVQLQSLYLALSKFVFTMDSDSRESDYARWPKWYVKKIRLQVQDCKRKYKKLAAKFWPTGVGNTLQQAAQNPNFIHWKWFGDFHELWKGRPNLDSVLGDSTPHQSLAQTAATEFLPGSSHRLGDDYEVDGGLTEAEEDKGVSEGNSEDEDEDEGGHDFVSSGNSVHDEKLVPGQLMAASLWPSTAGFGINEDYSEGSFNQFNVQAARSPGLPANDHGALLSFNDISLQIPALHNKLAYTFNCTNSANPADPADPADPANMFINTLSSYNFNNFFNMDSLPIEDHSINNEGSQLIEHTSHLGTFCNHDIITLDESPPAPPICFPSSSFYQSSIASNSSSSFRSSANPSPSSYSAASLSSISLPFSQMQIPTAGSGEDIASTPLSPISMSDGSLQTVPSSMDTRSVLSLLPTQPSPSPSAMTLLLICPTFALECFANS</sequence>
<protein>
    <submittedName>
        <fullName evidence="2">Uncharacterized protein</fullName>
    </submittedName>
</protein>
<feature type="compositionally biased region" description="Polar residues" evidence="1">
    <location>
        <begin position="1"/>
        <end position="13"/>
    </location>
</feature>
<gene>
    <name evidence="2" type="ORF">GFSPODELE1_LOCUS10292</name>
</gene>
<evidence type="ECO:0000313" key="3">
    <source>
        <dbReference type="Proteomes" id="UP001497453"/>
    </source>
</evidence>
<accession>A0ABP1E8N7</accession>
<evidence type="ECO:0000313" key="2">
    <source>
        <dbReference type="EMBL" id="CAL1715557.1"/>
    </source>
</evidence>
<keyword evidence="3" id="KW-1185">Reference proteome</keyword>
<feature type="compositionally biased region" description="Acidic residues" evidence="1">
    <location>
        <begin position="48"/>
        <end position="64"/>
    </location>
</feature>
<feature type="compositionally biased region" description="Acidic residues" evidence="1">
    <location>
        <begin position="260"/>
        <end position="269"/>
    </location>
</feature>
<feature type="region of interest" description="Disordered" evidence="1">
    <location>
        <begin position="249"/>
        <end position="280"/>
    </location>
</feature>
<organism evidence="2 3">
    <name type="scientific">Somion occarium</name>
    <dbReference type="NCBI Taxonomy" id="3059160"/>
    <lineage>
        <taxon>Eukaryota</taxon>
        <taxon>Fungi</taxon>
        <taxon>Dikarya</taxon>
        <taxon>Basidiomycota</taxon>
        <taxon>Agaricomycotina</taxon>
        <taxon>Agaricomycetes</taxon>
        <taxon>Polyporales</taxon>
        <taxon>Cerrenaceae</taxon>
        <taxon>Somion</taxon>
    </lineage>
</organism>
<proteinExistence type="predicted"/>
<name>A0ABP1E8N7_9APHY</name>
<evidence type="ECO:0000256" key="1">
    <source>
        <dbReference type="SAM" id="MobiDB-lite"/>
    </source>
</evidence>
<reference evidence="3" key="1">
    <citation type="submission" date="2024-04" db="EMBL/GenBank/DDBJ databases">
        <authorList>
            <person name="Shaw F."/>
            <person name="Minotto A."/>
        </authorList>
    </citation>
    <scope>NUCLEOTIDE SEQUENCE [LARGE SCALE GENOMIC DNA]</scope>
</reference>
<dbReference type="Proteomes" id="UP001497453">
    <property type="component" value="Chromosome 8"/>
</dbReference>
<dbReference type="EMBL" id="OZ037951">
    <property type="protein sequence ID" value="CAL1715557.1"/>
    <property type="molecule type" value="Genomic_DNA"/>
</dbReference>